<sequence length="96" mass="11082">MFEDRKKSETTRTISNSSPTFRFVFRDISSPKHDPSTSSPPSPRTTQSLHVHRSRHSPATARHLLFHDRASLYAHLLSSSQYYKYCQTTKASCYAY</sequence>
<evidence type="ECO:0000256" key="1">
    <source>
        <dbReference type="SAM" id="MobiDB-lite"/>
    </source>
</evidence>
<accession>A0A8R7PGW8</accession>
<evidence type="ECO:0000313" key="2">
    <source>
        <dbReference type="EnsemblPlants" id="TuG1812G0200003859.01.T01.cds285448"/>
    </source>
</evidence>
<proteinExistence type="predicted"/>
<reference evidence="2" key="2">
    <citation type="submission" date="2018-03" db="EMBL/GenBank/DDBJ databases">
        <title>The Triticum urartu genome reveals the dynamic nature of wheat genome evolution.</title>
        <authorList>
            <person name="Ling H."/>
            <person name="Ma B."/>
            <person name="Shi X."/>
            <person name="Liu H."/>
            <person name="Dong L."/>
            <person name="Sun H."/>
            <person name="Cao Y."/>
            <person name="Gao Q."/>
            <person name="Zheng S."/>
            <person name="Li Y."/>
            <person name="Yu Y."/>
            <person name="Du H."/>
            <person name="Qi M."/>
            <person name="Li Y."/>
            <person name="Yu H."/>
            <person name="Cui Y."/>
            <person name="Wang N."/>
            <person name="Chen C."/>
            <person name="Wu H."/>
            <person name="Zhao Y."/>
            <person name="Zhang J."/>
            <person name="Li Y."/>
            <person name="Zhou W."/>
            <person name="Zhang B."/>
            <person name="Hu W."/>
            <person name="Eijk M."/>
            <person name="Tang J."/>
            <person name="Witsenboer H."/>
            <person name="Zhao S."/>
            <person name="Li Z."/>
            <person name="Zhang A."/>
            <person name="Wang D."/>
            <person name="Liang C."/>
        </authorList>
    </citation>
    <scope>NUCLEOTIDE SEQUENCE [LARGE SCALE GENOMIC DNA]</scope>
    <source>
        <strain evidence="2">cv. G1812</strain>
    </source>
</reference>
<reference evidence="3" key="1">
    <citation type="journal article" date="2013" name="Nature">
        <title>Draft genome of the wheat A-genome progenitor Triticum urartu.</title>
        <authorList>
            <person name="Ling H.Q."/>
            <person name="Zhao S."/>
            <person name="Liu D."/>
            <person name="Wang J."/>
            <person name="Sun H."/>
            <person name="Zhang C."/>
            <person name="Fan H."/>
            <person name="Li D."/>
            <person name="Dong L."/>
            <person name="Tao Y."/>
            <person name="Gao C."/>
            <person name="Wu H."/>
            <person name="Li Y."/>
            <person name="Cui Y."/>
            <person name="Guo X."/>
            <person name="Zheng S."/>
            <person name="Wang B."/>
            <person name="Yu K."/>
            <person name="Liang Q."/>
            <person name="Yang W."/>
            <person name="Lou X."/>
            <person name="Chen J."/>
            <person name="Feng M."/>
            <person name="Jian J."/>
            <person name="Zhang X."/>
            <person name="Luo G."/>
            <person name="Jiang Y."/>
            <person name="Liu J."/>
            <person name="Wang Z."/>
            <person name="Sha Y."/>
            <person name="Zhang B."/>
            <person name="Wu H."/>
            <person name="Tang D."/>
            <person name="Shen Q."/>
            <person name="Xue P."/>
            <person name="Zou S."/>
            <person name="Wang X."/>
            <person name="Liu X."/>
            <person name="Wang F."/>
            <person name="Yang Y."/>
            <person name="An X."/>
            <person name="Dong Z."/>
            <person name="Zhang K."/>
            <person name="Zhang X."/>
            <person name="Luo M.C."/>
            <person name="Dvorak J."/>
            <person name="Tong Y."/>
            <person name="Wang J."/>
            <person name="Yang H."/>
            <person name="Li Z."/>
            <person name="Wang D."/>
            <person name="Zhang A."/>
            <person name="Wang J."/>
        </authorList>
    </citation>
    <scope>NUCLEOTIDE SEQUENCE</scope>
    <source>
        <strain evidence="3">cv. G1812</strain>
    </source>
</reference>
<name>A0A8R7PGW8_TRIUA</name>
<dbReference type="Gramene" id="TuG1812G0200003859.01.T01">
    <property type="protein sequence ID" value="TuG1812G0200003859.01.T01.cds285448"/>
    <property type="gene ID" value="TuG1812G0200003859.01"/>
</dbReference>
<protein>
    <submittedName>
        <fullName evidence="2">Uncharacterized protein</fullName>
    </submittedName>
</protein>
<dbReference type="AlphaFoldDB" id="A0A8R7PGW8"/>
<keyword evidence="3" id="KW-1185">Reference proteome</keyword>
<reference evidence="2" key="3">
    <citation type="submission" date="2022-06" db="UniProtKB">
        <authorList>
            <consortium name="EnsemblPlants"/>
        </authorList>
    </citation>
    <scope>IDENTIFICATION</scope>
</reference>
<organism evidence="2 3">
    <name type="scientific">Triticum urartu</name>
    <name type="common">Red wild einkorn</name>
    <name type="synonym">Crithodium urartu</name>
    <dbReference type="NCBI Taxonomy" id="4572"/>
    <lineage>
        <taxon>Eukaryota</taxon>
        <taxon>Viridiplantae</taxon>
        <taxon>Streptophyta</taxon>
        <taxon>Embryophyta</taxon>
        <taxon>Tracheophyta</taxon>
        <taxon>Spermatophyta</taxon>
        <taxon>Magnoliopsida</taxon>
        <taxon>Liliopsida</taxon>
        <taxon>Poales</taxon>
        <taxon>Poaceae</taxon>
        <taxon>BOP clade</taxon>
        <taxon>Pooideae</taxon>
        <taxon>Triticodae</taxon>
        <taxon>Triticeae</taxon>
        <taxon>Triticinae</taxon>
        <taxon>Triticum</taxon>
    </lineage>
</organism>
<dbReference type="Proteomes" id="UP000015106">
    <property type="component" value="Chromosome 2"/>
</dbReference>
<dbReference type="EnsemblPlants" id="TuG1812G0200003859.01.T01">
    <property type="protein sequence ID" value="TuG1812G0200003859.01.T01.cds285448"/>
    <property type="gene ID" value="TuG1812G0200003859.01"/>
</dbReference>
<feature type="region of interest" description="Disordered" evidence="1">
    <location>
        <begin position="28"/>
        <end position="57"/>
    </location>
</feature>
<evidence type="ECO:0000313" key="3">
    <source>
        <dbReference type="Proteomes" id="UP000015106"/>
    </source>
</evidence>